<evidence type="ECO:0000313" key="2">
    <source>
        <dbReference type="EnsemblPlants" id="OB03G17960.1"/>
    </source>
</evidence>
<dbReference type="AlphaFoldDB" id="J3LL70"/>
<proteinExistence type="predicted"/>
<reference evidence="2" key="2">
    <citation type="submission" date="2013-04" db="UniProtKB">
        <authorList>
            <consortium name="EnsemblPlants"/>
        </authorList>
    </citation>
    <scope>IDENTIFICATION</scope>
</reference>
<dbReference type="Gramene" id="OB03G17960.1">
    <property type="protein sequence ID" value="OB03G17960.1"/>
    <property type="gene ID" value="OB03G17960"/>
</dbReference>
<keyword evidence="3" id="KW-1185">Reference proteome</keyword>
<accession>J3LL70</accession>
<evidence type="ECO:0000313" key="3">
    <source>
        <dbReference type="Proteomes" id="UP000006038"/>
    </source>
</evidence>
<evidence type="ECO:0000256" key="1">
    <source>
        <dbReference type="SAM" id="MobiDB-lite"/>
    </source>
</evidence>
<name>J3LL70_ORYBR</name>
<sequence>METTTGALLMAAAPSAISYENNKARSAKLLSGDTVNPPTRPRAGADGPPHGLSLVAIARGHSQRAAPPRDPPARVPAGNAYGSMDAWVGWKAMRLNIMITVNFDLPAMHPCTYSARGVPGAVTRPAAASCASCLVATPPCR</sequence>
<reference evidence="2" key="1">
    <citation type="journal article" date="2013" name="Nat. Commun.">
        <title>Whole-genome sequencing of Oryza brachyantha reveals mechanisms underlying Oryza genome evolution.</title>
        <authorList>
            <person name="Chen J."/>
            <person name="Huang Q."/>
            <person name="Gao D."/>
            <person name="Wang J."/>
            <person name="Lang Y."/>
            <person name="Liu T."/>
            <person name="Li B."/>
            <person name="Bai Z."/>
            <person name="Luis Goicoechea J."/>
            <person name="Liang C."/>
            <person name="Chen C."/>
            <person name="Zhang W."/>
            <person name="Sun S."/>
            <person name="Liao Y."/>
            <person name="Zhang X."/>
            <person name="Yang L."/>
            <person name="Song C."/>
            <person name="Wang M."/>
            <person name="Shi J."/>
            <person name="Liu G."/>
            <person name="Liu J."/>
            <person name="Zhou H."/>
            <person name="Zhou W."/>
            <person name="Yu Q."/>
            <person name="An N."/>
            <person name="Chen Y."/>
            <person name="Cai Q."/>
            <person name="Wang B."/>
            <person name="Liu B."/>
            <person name="Min J."/>
            <person name="Huang Y."/>
            <person name="Wu H."/>
            <person name="Li Z."/>
            <person name="Zhang Y."/>
            <person name="Yin Y."/>
            <person name="Song W."/>
            <person name="Jiang J."/>
            <person name="Jackson S.A."/>
            <person name="Wing R.A."/>
            <person name="Wang J."/>
            <person name="Chen M."/>
        </authorList>
    </citation>
    <scope>NUCLEOTIDE SEQUENCE [LARGE SCALE GENOMIC DNA]</scope>
    <source>
        <strain evidence="2">cv. IRGC 101232</strain>
    </source>
</reference>
<feature type="region of interest" description="Disordered" evidence="1">
    <location>
        <begin position="30"/>
        <end position="53"/>
    </location>
</feature>
<dbReference type="Proteomes" id="UP000006038">
    <property type="component" value="Chromosome 3"/>
</dbReference>
<dbReference type="EnsemblPlants" id="OB03G17960.1">
    <property type="protein sequence ID" value="OB03G17960.1"/>
    <property type="gene ID" value="OB03G17960"/>
</dbReference>
<dbReference type="HOGENOM" id="CLU_1828287_0_0_1"/>
<protein>
    <submittedName>
        <fullName evidence="2">Uncharacterized protein</fullName>
    </submittedName>
</protein>
<organism evidence="2">
    <name type="scientific">Oryza brachyantha</name>
    <name type="common">malo sina</name>
    <dbReference type="NCBI Taxonomy" id="4533"/>
    <lineage>
        <taxon>Eukaryota</taxon>
        <taxon>Viridiplantae</taxon>
        <taxon>Streptophyta</taxon>
        <taxon>Embryophyta</taxon>
        <taxon>Tracheophyta</taxon>
        <taxon>Spermatophyta</taxon>
        <taxon>Magnoliopsida</taxon>
        <taxon>Liliopsida</taxon>
        <taxon>Poales</taxon>
        <taxon>Poaceae</taxon>
        <taxon>BOP clade</taxon>
        <taxon>Oryzoideae</taxon>
        <taxon>Oryzeae</taxon>
        <taxon>Oryzinae</taxon>
        <taxon>Oryza</taxon>
    </lineage>
</organism>